<sequence>MSKPVGFDQKILLHQLDYTANEARRTERKDMYPLLEEYLLKDIKGAASRRCAKAILMKIWYLVDDEHQNLRQRALELFPDASEIERIVFHYSMTILAYPFFKDLVQEMGKLFKLQDEVTSQQINRMMKNLYGDRRRVEVATSAVLMSLKAWGIITPGKSNHTYKIKEKHSVQSSNLKEWLAEAVIRCSEGTSLTLDVLNSHPIFFPFDYKVSSADLNNDNFEVNRQGIDMIMVEVV</sequence>
<dbReference type="EMBL" id="JBHSDT010000004">
    <property type="protein sequence ID" value="MFC4402380.1"/>
    <property type="molecule type" value="Genomic_DNA"/>
</dbReference>
<organism evidence="1 2">
    <name type="scientific">Gracilibacillus xinjiangensis</name>
    <dbReference type="NCBI Taxonomy" id="1193282"/>
    <lineage>
        <taxon>Bacteria</taxon>
        <taxon>Bacillati</taxon>
        <taxon>Bacillota</taxon>
        <taxon>Bacilli</taxon>
        <taxon>Bacillales</taxon>
        <taxon>Bacillaceae</taxon>
        <taxon>Gracilibacillus</taxon>
    </lineage>
</organism>
<dbReference type="RefSeq" id="WP_390249925.1">
    <property type="nucleotide sequence ID" value="NZ_JBHSDT010000004.1"/>
</dbReference>
<proteinExistence type="predicted"/>
<gene>
    <name evidence="1" type="ORF">ACFOY7_04785</name>
</gene>
<accession>A0ABV8WR89</accession>
<protein>
    <recommendedName>
        <fullName evidence="3">DUF1819 family protein</fullName>
    </recommendedName>
</protein>
<evidence type="ECO:0000313" key="1">
    <source>
        <dbReference type="EMBL" id="MFC4402380.1"/>
    </source>
</evidence>
<keyword evidence="2" id="KW-1185">Reference proteome</keyword>
<dbReference type="Proteomes" id="UP001595882">
    <property type="component" value="Unassembled WGS sequence"/>
</dbReference>
<comment type="caution">
    <text evidence="1">The sequence shown here is derived from an EMBL/GenBank/DDBJ whole genome shotgun (WGS) entry which is preliminary data.</text>
</comment>
<evidence type="ECO:0000313" key="2">
    <source>
        <dbReference type="Proteomes" id="UP001595882"/>
    </source>
</evidence>
<reference evidence="2" key="1">
    <citation type="journal article" date="2019" name="Int. J. Syst. Evol. Microbiol.">
        <title>The Global Catalogue of Microorganisms (GCM) 10K type strain sequencing project: providing services to taxonomists for standard genome sequencing and annotation.</title>
        <authorList>
            <consortium name="The Broad Institute Genomics Platform"/>
            <consortium name="The Broad Institute Genome Sequencing Center for Infectious Disease"/>
            <person name="Wu L."/>
            <person name="Ma J."/>
        </authorList>
    </citation>
    <scope>NUCLEOTIDE SEQUENCE [LARGE SCALE GENOMIC DNA]</scope>
    <source>
        <strain evidence="2">CCUG 37865</strain>
    </source>
</reference>
<name>A0ABV8WR89_9BACI</name>
<evidence type="ECO:0008006" key="3">
    <source>
        <dbReference type="Google" id="ProtNLM"/>
    </source>
</evidence>